<evidence type="ECO:0000256" key="9">
    <source>
        <dbReference type="ARBA" id="ARBA00022801"/>
    </source>
</evidence>
<keyword evidence="6 11" id="KW-0031">Aminopeptidase</keyword>
<evidence type="ECO:0000256" key="2">
    <source>
        <dbReference type="ARBA" id="ARBA00004496"/>
    </source>
</evidence>
<dbReference type="InterPro" id="IPR005944">
    <property type="entry name" value="Pro_iminopeptidase"/>
</dbReference>
<evidence type="ECO:0000313" key="15">
    <source>
        <dbReference type="EMBL" id="SDM32367.1"/>
    </source>
</evidence>
<evidence type="ECO:0000259" key="14">
    <source>
        <dbReference type="Pfam" id="PF00561"/>
    </source>
</evidence>
<evidence type="ECO:0000256" key="6">
    <source>
        <dbReference type="ARBA" id="ARBA00022438"/>
    </source>
</evidence>
<dbReference type="EC" id="3.4.11.5" evidence="4 11"/>
<dbReference type="PIRSF" id="PIRSF006431">
    <property type="entry name" value="Pept_S33"/>
    <property type="match status" value="1"/>
</dbReference>
<evidence type="ECO:0000256" key="3">
    <source>
        <dbReference type="ARBA" id="ARBA00010088"/>
    </source>
</evidence>
<dbReference type="OrthoDB" id="9796770at2"/>
<dbReference type="EMBL" id="FNHG01000009">
    <property type="protein sequence ID" value="SDM32367.1"/>
    <property type="molecule type" value="Genomic_DNA"/>
</dbReference>
<keyword evidence="7 11" id="KW-0963">Cytoplasm</keyword>
<dbReference type="Proteomes" id="UP000199759">
    <property type="component" value="Unassembled WGS sequence"/>
</dbReference>
<accession>A0A1G9SAL5</accession>
<evidence type="ECO:0000256" key="5">
    <source>
        <dbReference type="ARBA" id="ARBA00021843"/>
    </source>
</evidence>
<dbReference type="GO" id="GO:0006508">
    <property type="term" value="P:proteolysis"/>
    <property type="evidence" value="ECO:0007669"/>
    <property type="project" value="UniProtKB-KW"/>
</dbReference>
<comment type="catalytic activity">
    <reaction evidence="1 11 13">
        <text>Release of N-terminal proline from a peptide.</text>
        <dbReference type="EC" id="3.4.11.5"/>
    </reaction>
</comment>
<dbReference type="Pfam" id="PF00561">
    <property type="entry name" value="Abhydrolase_1"/>
    <property type="match status" value="1"/>
</dbReference>
<evidence type="ECO:0000313" key="16">
    <source>
        <dbReference type="Proteomes" id="UP000199759"/>
    </source>
</evidence>
<feature type="active site" description="Nucleophile" evidence="12">
    <location>
        <position position="116"/>
    </location>
</feature>
<evidence type="ECO:0000256" key="1">
    <source>
        <dbReference type="ARBA" id="ARBA00001585"/>
    </source>
</evidence>
<evidence type="ECO:0000256" key="7">
    <source>
        <dbReference type="ARBA" id="ARBA00022490"/>
    </source>
</evidence>
<dbReference type="Gene3D" id="3.40.50.1820">
    <property type="entry name" value="alpha/beta hydrolase"/>
    <property type="match status" value="1"/>
</dbReference>
<name>A0A1G9SAL5_9PROT</name>
<organism evidence="15 16">
    <name type="scientific">Maricaulis salignorans</name>
    <dbReference type="NCBI Taxonomy" id="144026"/>
    <lineage>
        <taxon>Bacteria</taxon>
        <taxon>Pseudomonadati</taxon>
        <taxon>Pseudomonadota</taxon>
        <taxon>Alphaproteobacteria</taxon>
        <taxon>Maricaulales</taxon>
        <taxon>Maricaulaceae</taxon>
        <taxon>Maricaulis</taxon>
    </lineage>
</organism>
<dbReference type="STRING" id="144026.SAMN04488568_10919"/>
<gene>
    <name evidence="15" type="ORF">SAMN04488568_10919</name>
</gene>
<sequence>MDTAYTRRPLYPPIRPSKASRLSVGDGHELYIEDCGRPDGLPVIALHGGPGGGISPALRRFFDPERYRIILFDQRGCGRSTPHGALNANTTAHLVGDMERIRAALGIDKWVVFGGSWGATLALAYAREHASQCLGLILRGVFTCRQVELDWFYRSGANMLFPDSWERLTGSLSAAESGDVLKAYYERMQEPDIVRRRPDALAWARWESALISLAGQPDAPLADPMRADALARMETHYFFHKGFLEHDGALIDSAPRFKHLPGIIVQGRYDVVTPPQTAWSLAREWPRARLRIIHDAGHAAGEPGIVDGLVRATDAFADQFS</sequence>
<dbReference type="InterPro" id="IPR029058">
    <property type="entry name" value="AB_hydrolase_fold"/>
</dbReference>
<comment type="similarity">
    <text evidence="3 11 13">Belongs to the peptidase S33 family.</text>
</comment>
<dbReference type="InterPro" id="IPR002410">
    <property type="entry name" value="Peptidase_S33"/>
</dbReference>
<dbReference type="SUPFAM" id="SSF53474">
    <property type="entry name" value="alpha/beta-Hydrolases"/>
    <property type="match status" value="1"/>
</dbReference>
<dbReference type="GO" id="GO:0004177">
    <property type="term" value="F:aminopeptidase activity"/>
    <property type="evidence" value="ECO:0007669"/>
    <property type="project" value="UniProtKB-UniRule"/>
</dbReference>
<dbReference type="GO" id="GO:0005737">
    <property type="term" value="C:cytoplasm"/>
    <property type="evidence" value="ECO:0007669"/>
    <property type="project" value="UniProtKB-SubCell"/>
</dbReference>
<dbReference type="PRINTS" id="PR00793">
    <property type="entry name" value="PROAMNOPTASE"/>
</dbReference>
<dbReference type="InterPro" id="IPR000073">
    <property type="entry name" value="AB_hydrolase_1"/>
</dbReference>
<reference evidence="15 16" key="1">
    <citation type="submission" date="2016-10" db="EMBL/GenBank/DDBJ databases">
        <authorList>
            <person name="de Groot N.N."/>
        </authorList>
    </citation>
    <scope>NUCLEOTIDE SEQUENCE [LARGE SCALE GENOMIC DNA]</scope>
    <source>
        <strain evidence="15 16">DSM 16077</strain>
    </source>
</reference>
<comment type="subcellular location">
    <subcellularLocation>
        <location evidence="2 11">Cytoplasm</location>
    </subcellularLocation>
</comment>
<dbReference type="RefSeq" id="WP_091769873.1">
    <property type="nucleotide sequence ID" value="NZ_FNHG01000009.1"/>
</dbReference>
<evidence type="ECO:0000256" key="4">
    <source>
        <dbReference type="ARBA" id="ARBA00012568"/>
    </source>
</evidence>
<dbReference type="AlphaFoldDB" id="A0A1G9SAL5"/>
<feature type="domain" description="AB hydrolase-1" evidence="14">
    <location>
        <begin position="42"/>
        <end position="300"/>
    </location>
</feature>
<protein>
    <recommendedName>
        <fullName evidence="5 11">Proline iminopeptidase</fullName>
        <shortName evidence="11">PIP</shortName>
        <ecNumber evidence="4 11">3.4.11.5</ecNumber>
    </recommendedName>
    <alternativeName>
        <fullName evidence="10 11">Prolyl aminopeptidase</fullName>
    </alternativeName>
</protein>
<evidence type="ECO:0000256" key="12">
    <source>
        <dbReference type="PIRSR" id="PIRSR006431-1"/>
    </source>
</evidence>
<evidence type="ECO:0000256" key="11">
    <source>
        <dbReference type="PIRNR" id="PIRNR006431"/>
    </source>
</evidence>
<keyword evidence="8 11" id="KW-0645">Protease</keyword>
<evidence type="ECO:0000256" key="10">
    <source>
        <dbReference type="ARBA" id="ARBA00029605"/>
    </source>
</evidence>
<evidence type="ECO:0000256" key="13">
    <source>
        <dbReference type="RuleBase" id="RU003421"/>
    </source>
</evidence>
<dbReference type="NCBIfam" id="TIGR01249">
    <property type="entry name" value="pro_imino_pep_1"/>
    <property type="match status" value="1"/>
</dbReference>
<keyword evidence="9 11" id="KW-0378">Hydrolase</keyword>
<feature type="active site" evidence="12">
    <location>
        <position position="270"/>
    </location>
</feature>
<evidence type="ECO:0000256" key="8">
    <source>
        <dbReference type="ARBA" id="ARBA00022670"/>
    </source>
</evidence>
<feature type="active site" description="Proton donor" evidence="12">
    <location>
        <position position="298"/>
    </location>
</feature>
<proteinExistence type="inferred from homology"/>
<keyword evidence="16" id="KW-1185">Reference proteome</keyword>
<dbReference type="PANTHER" id="PTHR43722">
    <property type="entry name" value="PROLINE IMINOPEPTIDASE"/>
    <property type="match status" value="1"/>
</dbReference>
<dbReference type="PANTHER" id="PTHR43722:SF1">
    <property type="entry name" value="PROLINE IMINOPEPTIDASE"/>
    <property type="match status" value="1"/>
</dbReference>